<dbReference type="Pfam" id="PF13700">
    <property type="entry name" value="DUF4158"/>
    <property type="match status" value="1"/>
</dbReference>
<keyword evidence="2" id="KW-0815">Transposition</keyword>
<feature type="domain" description="Tn3 transposase DDE" evidence="5">
    <location>
        <begin position="601"/>
        <end position="990"/>
    </location>
</feature>
<evidence type="ECO:0000256" key="1">
    <source>
        <dbReference type="ARBA" id="ARBA00009402"/>
    </source>
</evidence>
<evidence type="ECO:0000259" key="5">
    <source>
        <dbReference type="Pfam" id="PF01526"/>
    </source>
</evidence>
<organism evidence="7 8">
    <name type="scientific">Mycobacterium gordonae</name>
    <dbReference type="NCBI Taxonomy" id="1778"/>
    <lineage>
        <taxon>Bacteria</taxon>
        <taxon>Bacillati</taxon>
        <taxon>Actinomycetota</taxon>
        <taxon>Actinomycetes</taxon>
        <taxon>Mycobacteriales</taxon>
        <taxon>Mycobacteriaceae</taxon>
        <taxon>Mycobacterium</taxon>
    </lineage>
</organism>
<evidence type="ECO:0000313" key="7">
    <source>
        <dbReference type="EMBL" id="ORV95055.1"/>
    </source>
</evidence>
<dbReference type="EMBL" id="LQOY01000024">
    <property type="protein sequence ID" value="ORV95055.1"/>
    <property type="molecule type" value="Genomic_DNA"/>
</dbReference>
<gene>
    <name evidence="7" type="ORF">AWC08_00245</name>
</gene>
<evidence type="ECO:0000256" key="2">
    <source>
        <dbReference type="ARBA" id="ARBA00022578"/>
    </source>
</evidence>
<comment type="similarity">
    <text evidence="1">Belongs to the transposase 7 family.</text>
</comment>
<dbReference type="InterPro" id="IPR002513">
    <property type="entry name" value="Tn3_Tnp_DDE_dom"/>
</dbReference>
<evidence type="ECO:0000256" key="3">
    <source>
        <dbReference type="ARBA" id="ARBA00023125"/>
    </source>
</evidence>
<dbReference type="GO" id="GO:0004803">
    <property type="term" value="F:transposase activity"/>
    <property type="evidence" value="ECO:0007669"/>
    <property type="project" value="InterPro"/>
</dbReference>
<evidence type="ECO:0000259" key="6">
    <source>
        <dbReference type="Pfam" id="PF13700"/>
    </source>
</evidence>
<keyword evidence="4" id="KW-0233">DNA recombination</keyword>
<dbReference type="AlphaFoldDB" id="A0A1X1X820"/>
<dbReference type="GO" id="GO:0006313">
    <property type="term" value="P:DNA transposition"/>
    <property type="evidence" value="ECO:0007669"/>
    <property type="project" value="InterPro"/>
</dbReference>
<keyword evidence="3" id="KW-0238">DNA-binding</keyword>
<comment type="caution">
    <text evidence="7">The sequence shown here is derived from an EMBL/GenBank/DDBJ whole genome shotgun (WGS) entry which is preliminary data.</text>
</comment>
<sequence>MPVRYLSDPELARLSSWPDELAVEDAVTYFTLSADDLSWLAGFNRQQNRLGVAVQLSTLPWLGWIPDDLAGCPSLALDRLRQALGVAPDISSALLAGYGGWQGRTRREHRAQVLARLGWRLCAAGERKLLDEFLLARALEHDAPGVLLQLACDWLRAERIVRPPVDSLTRRVAAARDAARAETYHRLGPLLQPPRPMQLDGLLDVDPDLGLTRLAWLRRGATVATPELLKAELDKLEFLRRHGADRLDLSRLPVGRRRMLAEIGRRSTNQALQRAAVDRRHPVLLATLAETYVEVLDELVQLLDQALAGADSRARHELSRRLVDRAKAEVDRGQLLDEILDVLADPTVPDEQAGRAVRQRIGMQRLIAARRPPEDRGQRDHGHFDLLAARYKYLRTFTPVVIAALPLTGNTGSPSVTALLTAVEVLRELNTAARTAVPDEATTAAATVFVPARWRGYLDAARGQGRGAAYRHYWELSVLYGVQAGLRSGDLWVPGSRRYTDPSTLLLPPDRWTGHRDDFCTVTRTEPGASRQLERLEHELHAAVAVLETVLTDQGAERLARLGDDGELIVSPLPAEQLPAEADTLADATSARLPRVQLPALLIEVDELTGFSEEFTHAGGAQPRNPDLTRNLYASLIAYACNLGYAGMADASGISEDALAWTSQWYLRQDTLRAANTRLVNAHHAHPLAALWGGGTLSSSDGQRFPQRGHSLTARALSRYFVDEGTTTYTHVSDQHSTYGTKVIPTTWREAVAVLDEIFGNPTDLPLAEHTVDTAGQTLATFAIFHLAGLQFSPRIRDIGRLQLYRLGTASAWRAQYPHAGRLLGQPIQTQLIADHWDDLLRLVASMKFGHTTASLLIAKLHASSRQSTLAKALHEYGRLIRTLYVCRYVADEELRRRVRRQLNKGESLHALRRDLFFAHQGHVRRRHLDDQIDQALCLTLVTNACVLWTTTYLADTIDNLRSNGMEVSDETAAHLTPAQHDHINFYGTYSFDIDAEQRREGHRPLRIPA</sequence>
<reference evidence="7 8" key="1">
    <citation type="submission" date="2016-01" db="EMBL/GenBank/DDBJ databases">
        <title>The new phylogeny of the genus Mycobacterium.</title>
        <authorList>
            <person name="Tarcisio F."/>
            <person name="Conor M."/>
            <person name="Antonella G."/>
            <person name="Elisabetta G."/>
            <person name="Giulia F.S."/>
            <person name="Sara T."/>
            <person name="Anna F."/>
            <person name="Clotilde B."/>
            <person name="Roberto B."/>
            <person name="Veronica D.S."/>
            <person name="Fabio R."/>
            <person name="Monica P."/>
            <person name="Olivier J."/>
            <person name="Enrico T."/>
            <person name="Nicola S."/>
        </authorList>
    </citation>
    <scope>NUCLEOTIDE SEQUENCE [LARGE SCALE GENOMIC DNA]</scope>
    <source>
        <strain evidence="7 8">DSM 44160</strain>
    </source>
</reference>
<dbReference type="NCBIfam" id="NF033527">
    <property type="entry name" value="transpos_Tn3"/>
    <property type="match status" value="1"/>
</dbReference>
<accession>A0A1X1X820</accession>
<feature type="domain" description="DUF4158" evidence="6">
    <location>
        <begin position="6"/>
        <end position="175"/>
    </location>
</feature>
<dbReference type="GO" id="GO:0003677">
    <property type="term" value="F:DNA binding"/>
    <property type="evidence" value="ECO:0007669"/>
    <property type="project" value="UniProtKB-KW"/>
</dbReference>
<dbReference type="InterPro" id="IPR025296">
    <property type="entry name" value="DUF4158"/>
</dbReference>
<dbReference type="Proteomes" id="UP000193928">
    <property type="component" value="Unassembled WGS sequence"/>
</dbReference>
<name>A0A1X1X820_MYCGO</name>
<dbReference type="Pfam" id="PF01526">
    <property type="entry name" value="DDE_Tnp_Tn3"/>
    <property type="match status" value="1"/>
</dbReference>
<protein>
    <submittedName>
        <fullName evidence="7">Transposase</fullName>
    </submittedName>
</protein>
<proteinExistence type="inferred from homology"/>
<dbReference type="InterPro" id="IPR047653">
    <property type="entry name" value="Tn3-like_transpos"/>
</dbReference>
<keyword evidence="8" id="KW-1185">Reference proteome</keyword>
<evidence type="ECO:0000256" key="4">
    <source>
        <dbReference type="ARBA" id="ARBA00023172"/>
    </source>
</evidence>
<evidence type="ECO:0000313" key="8">
    <source>
        <dbReference type="Proteomes" id="UP000193928"/>
    </source>
</evidence>
<dbReference type="RefSeq" id="WP_069432800.1">
    <property type="nucleotide sequence ID" value="NZ_JACKSU010000105.1"/>
</dbReference>